<dbReference type="AlphaFoldDB" id="A0A2A2G7X2"/>
<dbReference type="EMBL" id="NSKE01000009">
    <property type="protein sequence ID" value="PAU93240.1"/>
    <property type="molecule type" value="Genomic_DNA"/>
</dbReference>
<accession>A0A2A2G7X2</accession>
<reference evidence="1 2" key="1">
    <citation type="submission" date="2017-08" db="EMBL/GenBank/DDBJ databases">
        <title>Aliifodinibius alkalisoli sp. nov., isolated from saline alkaline soil.</title>
        <authorList>
            <person name="Liu D."/>
            <person name="Zhang G."/>
        </authorList>
    </citation>
    <scope>NUCLEOTIDE SEQUENCE [LARGE SCALE GENOMIC DNA]</scope>
    <source>
        <strain evidence="1 2">WN023</strain>
    </source>
</reference>
<dbReference type="Proteomes" id="UP000218831">
    <property type="component" value="Unassembled WGS sequence"/>
</dbReference>
<proteinExistence type="predicted"/>
<comment type="caution">
    <text evidence="1">The sequence shown here is derived from an EMBL/GenBank/DDBJ whole genome shotgun (WGS) entry which is preliminary data.</text>
</comment>
<sequence>MQQMNAHHDGEVMACNMNGDCDSSCAVDGEKVCSCNHTASDENSNATKICGCDHHGNEPVGTNAPFQIKAPLVSVFDSITFSPKTVFLRLKQHSLFIFTDDIFHPPRLRA</sequence>
<protein>
    <submittedName>
        <fullName evidence="1">Uncharacterized protein</fullName>
    </submittedName>
</protein>
<name>A0A2A2G7X2_9BACT</name>
<evidence type="ECO:0000313" key="1">
    <source>
        <dbReference type="EMBL" id="PAU93240.1"/>
    </source>
</evidence>
<organism evidence="1 2">
    <name type="scientific">Fodinibius salipaludis</name>
    <dbReference type="NCBI Taxonomy" id="2032627"/>
    <lineage>
        <taxon>Bacteria</taxon>
        <taxon>Pseudomonadati</taxon>
        <taxon>Balneolota</taxon>
        <taxon>Balneolia</taxon>
        <taxon>Balneolales</taxon>
        <taxon>Balneolaceae</taxon>
        <taxon>Fodinibius</taxon>
    </lineage>
</organism>
<keyword evidence="2" id="KW-1185">Reference proteome</keyword>
<gene>
    <name evidence="1" type="ORF">CK503_12510</name>
</gene>
<evidence type="ECO:0000313" key="2">
    <source>
        <dbReference type="Proteomes" id="UP000218831"/>
    </source>
</evidence>